<accession>F4PUV4</accession>
<evidence type="ECO:0000313" key="2">
    <source>
        <dbReference type="Proteomes" id="UP000007797"/>
    </source>
</evidence>
<dbReference type="EMBL" id="GL883010">
    <property type="protein sequence ID" value="EGG21916.1"/>
    <property type="molecule type" value="Genomic_DNA"/>
</dbReference>
<dbReference type="AlphaFoldDB" id="F4PUV4"/>
<reference evidence="2" key="1">
    <citation type="journal article" date="2011" name="Genome Res.">
        <title>Phylogeny-wide analysis of social amoeba genomes highlights ancient origins for complex intercellular communication.</title>
        <authorList>
            <person name="Heidel A.J."/>
            <person name="Lawal H.M."/>
            <person name="Felder M."/>
            <person name="Schilde C."/>
            <person name="Helps N.R."/>
            <person name="Tunggal B."/>
            <person name="Rivero F."/>
            <person name="John U."/>
            <person name="Schleicher M."/>
            <person name="Eichinger L."/>
            <person name="Platzer M."/>
            <person name="Noegel A.A."/>
            <person name="Schaap P."/>
            <person name="Gloeckner G."/>
        </authorList>
    </citation>
    <scope>NUCLEOTIDE SEQUENCE [LARGE SCALE GENOMIC DNA]</scope>
    <source>
        <strain evidence="2">SH3</strain>
    </source>
</reference>
<keyword evidence="2" id="KW-1185">Reference proteome</keyword>
<name>F4PUV4_CACFS</name>
<protein>
    <submittedName>
        <fullName evidence="1">Uncharacterized protein</fullName>
    </submittedName>
</protein>
<dbReference type="RefSeq" id="XP_004359767.1">
    <property type="nucleotide sequence ID" value="XM_004359710.1"/>
</dbReference>
<proteinExistence type="predicted"/>
<evidence type="ECO:0000313" key="1">
    <source>
        <dbReference type="EMBL" id="EGG21916.1"/>
    </source>
</evidence>
<sequence>MGRRDSSISGGSATTSTRVLTWSTTVYEDTVRSSSPCTNSGR</sequence>
<dbReference type="Proteomes" id="UP000007797">
    <property type="component" value="Unassembled WGS sequence"/>
</dbReference>
<dbReference type="KEGG" id="dfa:DFA_01802"/>
<organism evidence="1 2">
    <name type="scientific">Cavenderia fasciculata</name>
    <name type="common">Slime mold</name>
    <name type="synonym">Dictyostelium fasciculatum</name>
    <dbReference type="NCBI Taxonomy" id="261658"/>
    <lineage>
        <taxon>Eukaryota</taxon>
        <taxon>Amoebozoa</taxon>
        <taxon>Evosea</taxon>
        <taxon>Eumycetozoa</taxon>
        <taxon>Dictyostelia</taxon>
        <taxon>Acytosteliales</taxon>
        <taxon>Cavenderiaceae</taxon>
        <taxon>Cavenderia</taxon>
    </lineage>
</organism>
<gene>
    <name evidence="1" type="ORF">DFA_01802</name>
</gene>
<dbReference type="GeneID" id="14874068"/>